<dbReference type="Gene3D" id="1.10.530.10">
    <property type="match status" value="1"/>
</dbReference>
<dbReference type="SUPFAM" id="SSF53955">
    <property type="entry name" value="Lysozyme-like"/>
    <property type="match status" value="1"/>
</dbReference>
<gene>
    <name evidence="3" type="ORF">AU468_06400</name>
</gene>
<evidence type="ECO:0000259" key="2">
    <source>
        <dbReference type="Pfam" id="PF01464"/>
    </source>
</evidence>
<dbReference type="PROSITE" id="PS51257">
    <property type="entry name" value="PROKAR_LIPOPROTEIN"/>
    <property type="match status" value="1"/>
</dbReference>
<protein>
    <recommendedName>
        <fullName evidence="2">Transglycosylase SLT domain-containing protein</fullName>
    </recommendedName>
</protein>
<feature type="domain" description="Transglycosylase SLT" evidence="2">
    <location>
        <begin position="99"/>
        <end position="191"/>
    </location>
</feature>
<dbReference type="Proteomes" id="UP000237350">
    <property type="component" value="Unassembled WGS sequence"/>
</dbReference>
<evidence type="ECO:0000313" key="3">
    <source>
        <dbReference type="EMBL" id="POR02218.1"/>
    </source>
</evidence>
<keyword evidence="1" id="KW-0732">Signal</keyword>
<proteinExistence type="predicted"/>
<dbReference type="AlphaFoldDB" id="A0A2S4JRQ1"/>
<evidence type="ECO:0000256" key="1">
    <source>
        <dbReference type="SAM" id="SignalP"/>
    </source>
</evidence>
<reference evidence="4" key="1">
    <citation type="submission" date="2015-12" db="EMBL/GenBank/DDBJ databases">
        <authorList>
            <person name="Lodha T.D."/>
            <person name="Chintalapati S."/>
            <person name="Chintalapati V.R."/>
            <person name="Sravanthi T."/>
        </authorList>
    </citation>
    <scope>NUCLEOTIDE SEQUENCE [LARGE SCALE GENOMIC DNA]</scope>
    <source>
        <strain evidence="4">JC133</strain>
    </source>
</reference>
<dbReference type="EMBL" id="LPWH01000062">
    <property type="protein sequence ID" value="POR02218.1"/>
    <property type="molecule type" value="Genomic_DNA"/>
</dbReference>
<dbReference type="Pfam" id="PF01464">
    <property type="entry name" value="SLT"/>
    <property type="match status" value="1"/>
</dbReference>
<name>A0A2S4JRQ1_9SPIO</name>
<dbReference type="OrthoDB" id="360732at2"/>
<comment type="caution">
    <text evidence="3">The sequence shown here is derived from an EMBL/GenBank/DDBJ whole genome shotgun (WGS) entry which is preliminary data.</text>
</comment>
<dbReference type="CDD" id="cd00254">
    <property type="entry name" value="LT-like"/>
    <property type="match status" value="1"/>
</dbReference>
<organism evidence="3 4">
    <name type="scientific">Alkalispirochaeta sphaeroplastigenens</name>
    <dbReference type="NCBI Taxonomy" id="1187066"/>
    <lineage>
        <taxon>Bacteria</taxon>
        <taxon>Pseudomonadati</taxon>
        <taxon>Spirochaetota</taxon>
        <taxon>Spirochaetia</taxon>
        <taxon>Spirochaetales</taxon>
        <taxon>Spirochaetaceae</taxon>
        <taxon>Alkalispirochaeta</taxon>
    </lineage>
</organism>
<evidence type="ECO:0000313" key="4">
    <source>
        <dbReference type="Proteomes" id="UP000237350"/>
    </source>
</evidence>
<dbReference type="InterPro" id="IPR008258">
    <property type="entry name" value="Transglycosylase_SLT_dom_1"/>
</dbReference>
<sequence>MTNRFLTLYLLVLLLGCSSTGGAPEGSDPAREAPRFRFFWQSDPPEQQKPQSYATIHNLLETDRPMLALYREDVTHQAVTDFFVDLTGDPSTALPMLYYAEQAGLSLSLVFSLVWVESRFSPVAVNENATSIDRGLFQLNSLTFRHLSEEDFFDIPVNTWHGIDFLLWCLAHTDSEYQAVAVYNAGLTRVRAGMTPASTLVYVERIREYRRSLEKRFRQYILNEFPFDTA</sequence>
<dbReference type="RefSeq" id="WP_103679997.1">
    <property type="nucleotide sequence ID" value="NZ_LPWH01000062.1"/>
</dbReference>
<feature type="signal peptide" evidence="1">
    <location>
        <begin position="1"/>
        <end position="23"/>
    </location>
</feature>
<dbReference type="InterPro" id="IPR023346">
    <property type="entry name" value="Lysozyme-like_dom_sf"/>
</dbReference>
<feature type="chain" id="PRO_5015472494" description="Transglycosylase SLT domain-containing protein" evidence="1">
    <location>
        <begin position="24"/>
        <end position="230"/>
    </location>
</feature>
<keyword evidence="4" id="KW-1185">Reference proteome</keyword>
<accession>A0A2S4JRQ1</accession>